<feature type="transmembrane region" description="Helical" evidence="1">
    <location>
        <begin position="59"/>
        <end position="83"/>
    </location>
</feature>
<evidence type="ECO:0000313" key="2">
    <source>
        <dbReference type="EMBL" id="GAA5194628.1"/>
    </source>
</evidence>
<proteinExistence type="predicted"/>
<dbReference type="EMBL" id="BAABJQ010000022">
    <property type="protein sequence ID" value="GAA5194628.1"/>
    <property type="molecule type" value="Genomic_DNA"/>
</dbReference>
<evidence type="ECO:0000313" key="3">
    <source>
        <dbReference type="Proteomes" id="UP001501570"/>
    </source>
</evidence>
<keyword evidence="1" id="KW-0812">Transmembrane</keyword>
<keyword evidence="3" id="KW-1185">Reference proteome</keyword>
<dbReference type="InterPro" id="IPR009937">
    <property type="entry name" value="Phage_holin_3_6"/>
</dbReference>
<gene>
    <name evidence="2" type="ORF">GCM10023322_59430</name>
</gene>
<protein>
    <submittedName>
        <fullName evidence="2">Phage holin family protein</fullName>
    </submittedName>
</protein>
<keyword evidence="1" id="KW-1133">Transmembrane helix</keyword>
<dbReference type="RefSeq" id="WP_345635179.1">
    <property type="nucleotide sequence ID" value="NZ_BAABJQ010000022.1"/>
</dbReference>
<accession>A0ABP9SG62</accession>
<sequence length="147" mass="15168">MTPLSHSGSPREQRTESLSTAELVRRASGQLSSLVRDEMALARAELTVKAKHAGIGAGLFGTAGVIGLYGLFGVLAGVVLLIARVIPDWGAALAFGGLLVLLAGMLGLAGRRQLRRVPPPVPEAATSSLRADAEALRSAAAHQGEPR</sequence>
<feature type="transmembrane region" description="Helical" evidence="1">
    <location>
        <begin position="89"/>
        <end position="109"/>
    </location>
</feature>
<comment type="caution">
    <text evidence="2">The sequence shown here is derived from an EMBL/GenBank/DDBJ whole genome shotgun (WGS) entry which is preliminary data.</text>
</comment>
<dbReference type="Proteomes" id="UP001501570">
    <property type="component" value="Unassembled WGS sequence"/>
</dbReference>
<dbReference type="Pfam" id="PF07332">
    <property type="entry name" value="Phage_holin_3_6"/>
    <property type="match status" value="1"/>
</dbReference>
<evidence type="ECO:0000256" key="1">
    <source>
        <dbReference type="SAM" id="Phobius"/>
    </source>
</evidence>
<organism evidence="2 3">
    <name type="scientific">Rugosimonospora acidiphila</name>
    <dbReference type="NCBI Taxonomy" id="556531"/>
    <lineage>
        <taxon>Bacteria</taxon>
        <taxon>Bacillati</taxon>
        <taxon>Actinomycetota</taxon>
        <taxon>Actinomycetes</taxon>
        <taxon>Micromonosporales</taxon>
        <taxon>Micromonosporaceae</taxon>
        <taxon>Rugosimonospora</taxon>
    </lineage>
</organism>
<name>A0ABP9SG62_9ACTN</name>
<keyword evidence="1" id="KW-0472">Membrane</keyword>
<reference evidence="3" key="1">
    <citation type="journal article" date="2019" name="Int. J. Syst. Evol. Microbiol.">
        <title>The Global Catalogue of Microorganisms (GCM) 10K type strain sequencing project: providing services to taxonomists for standard genome sequencing and annotation.</title>
        <authorList>
            <consortium name="The Broad Institute Genomics Platform"/>
            <consortium name="The Broad Institute Genome Sequencing Center for Infectious Disease"/>
            <person name="Wu L."/>
            <person name="Ma J."/>
        </authorList>
    </citation>
    <scope>NUCLEOTIDE SEQUENCE [LARGE SCALE GENOMIC DNA]</scope>
    <source>
        <strain evidence="3">JCM 18304</strain>
    </source>
</reference>